<dbReference type="GO" id="GO:0012506">
    <property type="term" value="C:vesicle membrane"/>
    <property type="evidence" value="ECO:0007669"/>
    <property type="project" value="TreeGrafter"/>
</dbReference>
<dbReference type="GO" id="GO:0005886">
    <property type="term" value="C:plasma membrane"/>
    <property type="evidence" value="ECO:0007669"/>
    <property type="project" value="TreeGrafter"/>
</dbReference>
<keyword evidence="3" id="KW-0041">Annexin</keyword>
<evidence type="ECO:0000313" key="6">
    <source>
        <dbReference type="Proteomes" id="UP000517252"/>
    </source>
</evidence>
<dbReference type="GO" id="GO:0005544">
    <property type="term" value="F:calcium-dependent phospholipid binding"/>
    <property type="evidence" value="ECO:0007669"/>
    <property type="project" value="InterPro"/>
</dbReference>
<dbReference type="PANTHER" id="PTHR10502">
    <property type="entry name" value="ANNEXIN"/>
    <property type="match status" value="1"/>
</dbReference>
<evidence type="ECO:0000256" key="1">
    <source>
        <dbReference type="ARBA" id="ARBA00007831"/>
    </source>
</evidence>
<accession>A0A6V8R413</accession>
<dbReference type="GO" id="GO:0005737">
    <property type="term" value="C:cytoplasm"/>
    <property type="evidence" value="ECO:0007669"/>
    <property type="project" value="TreeGrafter"/>
</dbReference>
<protein>
    <submittedName>
        <fullName evidence="5">Annexin A7</fullName>
    </submittedName>
</protein>
<dbReference type="GO" id="GO:0001786">
    <property type="term" value="F:phosphatidylserine binding"/>
    <property type="evidence" value="ECO:0007669"/>
    <property type="project" value="TreeGrafter"/>
</dbReference>
<dbReference type="SUPFAM" id="SSF47874">
    <property type="entry name" value="Annexin"/>
    <property type="match status" value="1"/>
</dbReference>
<evidence type="ECO:0000256" key="2">
    <source>
        <dbReference type="ARBA" id="ARBA00022737"/>
    </source>
</evidence>
<gene>
    <name evidence="5" type="ORF">TASIC1_0014004100</name>
</gene>
<comment type="similarity">
    <text evidence="1">Belongs to the annexin family.</text>
</comment>
<evidence type="ECO:0000256" key="4">
    <source>
        <dbReference type="SAM" id="MobiDB-lite"/>
    </source>
</evidence>
<dbReference type="PRINTS" id="PR00196">
    <property type="entry name" value="ANNEXIN"/>
</dbReference>
<dbReference type="GO" id="GO:0005634">
    <property type="term" value="C:nucleus"/>
    <property type="evidence" value="ECO:0007669"/>
    <property type="project" value="TreeGrafter"/>
</dbReference>
<reference evidence="5 6" key="1">
    <citation type="submission" date="2020-07" db="EMBL/GenBank/DDBJ databases">
        <title>Trichoderma asperellum IC-1 whole genome shotgun sequence.</title>
        <authorList>
            <person name="Kanamasa S."/>
            <person name="Takahashi H."/>
        </authorList>
    </citation>
    <scope>NUCLEOTIDE SEQUENCE [LARGE SCALE GENOMIC DNA]</scope>
    <source>
        <strain evidence="5 6">IC-1</strain>
    </source>
</reference>
<evidence type="ECO:0000313" key="5">
    <source>
        <dbReference type="EMBL" id="GFP59619.1"/>
    </source>
</evidence>
<sequence>MPFVARAPTEVSIHKDKGLRARSRGSLRGSSPSMATDQLPPDLTKASRQLISRRILRQVLQDNNIRGNNKHPGTCLDTATSRLSMANTIHTSPSSNRHIRIKLTALHPLNNGSSSSHHSNSISSSSTLSLAMLQALASSHMATISNQHRPLQEVLRKAMKGMGCDERALVRVFANHKYQNPWAFQQLRNDYESRFMRDLVKDVKGETRGDFEDALVALIRGPLGHDVYTLDKALDRAGTDEEALMDVLLCRSNADIRAIAAEYRHVKGKDLLTAIKDDVDDTLFRLYSMVLSAARAEDAAPALPADIDHKITELQRATEGIIGTNAIVVAQIFTSANAAQLRAMSIAYQQKYHRSLQDVIEREFRGDMEDALLRMLTSATEDGGKADADALRAPLLKTLQNKKIITYRVLRLYWGDRARLYAAQAAHQKFYNKTLTKELKESLSGDYENLMVALIGEK</sequence>
<dbReference type="InterPro" id="IPR018502">
    <property type="entry name" value="Annexin_repeat"/>
</dbReference>
<dbReference type="InterPro" id="IPR037104">
    <property type="entry name" value="Annexin_sf"/>
</dbReference>
<dbReference type="Pfam" id="PF00191">
    <property type="entry name" value="Annexin"/>
    <property type="match status" value="3"/>
</dbReference>
<dbReference type="GO" id="GO:0005509">
    <property type="term" value="F:calcium ion binding"/>
    <property type="evidence" value="ECO:0007669"/>
    <property type="project" value="InterPro"/>
</dbReference>
<dbReference type="PANTHER" id="PTHR10502:SF102">
    <property type="entry name" value="ANNEXIN B11"/>
    <property type="match status" value="1"/>
</dbReference>
<evidence type="ECO:0000256" key="3">
    <source>
        <dbReference type="ARBA" id="ARBA00023216"/>
    </source>
</evidence>
<dbReference type="EMBL" id="BLZH01000014">
    <property type="protein sequence ID" value="GFP59619.1"/>
    <property type="molecule type" value="Genomic_DNA"/>
</dbReference>
<dbReference type="SMART" id="SM00335">
    <property type="entry name" value="ANX"/>
    <property type="match status" value="3"/>
</dbReference>
<comment type="caution">
    <text evidence="5">The sequence shown here is derived from an EMBL/GenBank/DDBJ whole genome shotgun (WGS) entry which is preliminary data.</text>
</comment>
<organism evidence="5 6">
    <name type="scientific">Trichoderma asperellum</name>
    <name type="common">Filamentous fungus</name>
    <dbReference type="NCBI Taxonomy" id="101201"/>
    <lineage>
        <taxon>Eukaryota</taxon>
        <taxon>Fungi</taxon>
        <taxon>Dikarya</taxon>
        <taxon>Ascomycota</taxon>
        <taxon>Pezizomycotina</taxon>
        <taxon>Sordariomycetes</taxon>
        <taxon>Hypocreomycetidae</taxon>
        <taxon>Hypocreales</taxon>
        <taxon>Hypocreaceae</taxon>
        <taxon>Trichoderma</taxon>
    </lineage>
</organism>
<dbReference type="AlphaFoldDB" id="A0A6V8R413"/>
<proteinExistence type="inferred from homology"/>
<name>A0A6V8R413_TRIAP</name>
<dbReference type="InterPro" id="IPR001464">
    <property type="entry name" value="Annexin"/>
</dbReference>
<dbReference type="Proteomes" id="UP000517252">
    <property type="component" value="Unassembled WGS sequence"/>
</dbReference>
<dbReference type="Gene3D" id="1.10.220.10">
    <property type="entry name" value="Annexin"/>
    <property type="match status" value="4"/>
</dbReference>
<feature type="region of interest" description="Disordered" evidence="4">
    <location>
        <begin position="16"/>
        <end position="43"/>
    </location>
</feature>
<keyword evidence="2" id="KW-0677">Repeat</keyword>
<dbReference type="OrthoDB" id="37886at2759"/>
<dbReference type="PROSITE" id="PS51897">
    <property type="entry name" value="ANNEXIN_2"/>
    <property type="match status" value="3"/>
</dbReference>